<dbReference type="AlphaFoldDB" id="A0A1Y1HKL0"/>
<evidence type="ECO:0008006" key="4">
    <source>
        <dbReference type="Google" id="ProtNLM"/>
    </source>
</evidence>
<reference evidence="2 3" key="1">
    <citation type="journal article" date="2014" name="Nat. Commun.">
        <title>Klebsormidium flaccidum genome reveals primary factors for plant terrestrial adaptation.</title>
        <authorList>
            <person name="Hori K."/>
            <person name="Maruyama F."/>
            <person name="Fujisawa T."/>
            <person name="Togashi T."/>
            <person name="Yamamoto N."/>
            <person name="Seo M."/>
            <person name="Sato S."/>
            <person name="Yamada T."/>
            <person name="Mori H."/>
            <person name="Tajima N."/>
            <person name="Moriyama T."/>
            <person name="Ikeuchi M."/>
            <person name="Watanabe M."/>
            <person name="Wada H."/>
            <person name="Kobayashi K."/>
            <person name="Saito M."/>
            <person name="Masuda T."/>
            <person name="Sasaki-Sekimoto Y."/>
            <person name="Mashiguchi K."/>
            <person name="Awai K."/>
            <person name="Shimojima M."/>
            <person name="Masuda S."/>
            <person name="Iwai M."/>
            <person name="Nobusawa T."/>
            <person name="Narise T."/>
            <person name="Kondo S."/>
            <person name="Saito H."/>
            <person name="Sato R."/>
            <person name="Murakawa M."/>
            <person name="Ihara Y."/>
            <person name="Oshima-Yamada Y."/>
            <person name="Ohtaka K."/>
            <person name="Satoh M."/>
            <person name="Sonobe K."/>
            <person name="Ishii M."/>
            <person name="Ohtani R."/>
            <person name="Kanamori-Sato M."/>
            <person name="Honoki R."/>
            <person name="Miyazaki D."/>
            <person name="Mochizuki H."/>
            <person name="Umetsu J."/>
            <person name="Higashi K."/>
            <person name="Shibata D."/>
            <person name="Kamiya Y."/>
            <person name="Sato N."/>
            <person name="Nakamura Y."/>
            <person name="Tabata S."/>
            <person name="Ida S."/>
            <person name="Kurokawa K."/>
            <person name="Ohta H."/>
        </authorList>
    </citation>
    <scope>NUCLEOTIDE SEQUENCE [LARGE SCALE GENOMIC DNA]</scope>
    <source>
        <strain evidence="2 3">NIES-2285</strain>
    </source>
</reference>
<organism evidence="2 3">
    <name type="scientific">Klebsormidium nitens</name>
    <name type="common">Green alga</name>
    <name type="synonym">Ulothrix nitens</name>
    <dbReference type="NCBI Taxonomy" id="105231"/>
    <lineage>
        <taxon>Eukaryota</taxon>
        <taxon>Viridiplantae</taxon>
        <taxon>Streptophyta</taxon>
        <taxon>Klebsormidiophyceae</taxon>
        <taxon>Klebsormidiales</taxon>
        <taxon>Klebsormidiaceae</taxon>
        <taxon>Klebsormidium</taxon>
    </lineage>
</organism>
<dbReference type="InterPro" id="IPR029033">
    <property type="entry name" value="His_PPase_superfam"/>
</dbReference>
<dbReference type="EMBL" id="DF236974">
    <property type="protein sequence ID" value="GAQ79134.1"/>
    <property type="molecule type" value="Genomic_DNA"/>
</dbReference>
<sequence length="269" mass="29658">MPRNRSHNVRRASHSAGLLLGLAKAPAVQVETQIKRLQLHHQLVSGPNLFSVDRRLSLPVTCNAKGKHESQVGASAESKPDVAISDASEESPKQPLRLILLRHAKSSWDDPSLKDHERPLNNRGRKAAPNVAAQLRSRGWLPELILSSDSVRTQETLQGMRGEWGELADVPTEFLHSFYEVAATEDGLTDTPRLLKEAVIEKAEAARSAMLVGHNMGWEQAASQFAGKFVPMKTAYAVLLESPCSSWKEAFQERWHLVAVVKPESSKAS</sequence>
<protein>
    <recommendedName>
        <fullName evidence="4">Phosphoglycerate mutase family protein</fullName>
    </recommendedName>
</protein>
<gene>
    <name evidence="2" type="ORF">KFL_000250110</name>
</gene>
<dbReference type="STRING" id="105231.A0A1Y1HKL0"/>
<keyword evidence="3" id="KW-1185">Reference proteome</keyword>
<dbReference type="OMA" id="PEKECET"/>
<name>A0A1Y1HKL0_KLENI</name>
<evidence type="ECO:0000256" key="1">
    <source>
        <dbReference type="SAM" id="MobiDB-lite"/>
    </source>
</evidence>
<feature type="region of interest" description="Disordered" evidence="1">
    <location>
        <begin position="66"/>
        <end position="90"/>
    </location>
</feature>
<dbReference type="Proteomes" id="UP000054558">
    <property type="component" value="Unassembled WGS sequence"/>
</dbReference>
<feature type="region of interest" description="Disordered" evidence="1">
    <location>
        <begin position="108"/>
        <end position="129"/>
    </location>
</feature>
<evidence type="ECO:0000313" key="3">
    <source>
        <dbReference type="Proteomes" id="UP000054558"/>
    </source>
</evidence>
<dbReference type="OrthoDB" id="2019724at2759"/>
<feature type="compositionally biased region" description="Basic and acidic residues" evidence="1">
    <location>
        <begin position="108"/>
        <end position="120"/>
    </location>
</feature>
<dbReference type="SUPFAM" id="SSF53254">
    <property type="entry name" value="Phosphoglycerate mutase-like"/>
    <property type="match status" value="1"/>
</dbReference>
<dbReference type="InterPro" id="IPR013078">
    <property type="entry name" value="His_Pase_superF_clade-1"/>
</dbReference>
<dbReference type="Gene3D" id="3.40.50.1240">
    <property type="entry name" value="Phosphoglycerate mutase-like"/>
    <property type="match status" value="1"/>
</dbReference>
<dbReference type="Pfam" id="PF00300">
    <property type="entry name" value="His_Phos_1"/>
    <property type="match status" value="1"/>
</dbReference>
<proteinExistence type="predicted"/>
<dbReference type="PANTHER" id="PTHR47623">
    <property type="entry name" value="OS09G0287300 PROTEIN"/>
    <property type="match status" value="1"/>
</dbReference>
<accession>A0A1Y1HKL0</accession>
<dbReference type="PANTHER" id="PTHR47623:SF1">
    <property type="entry name" value="OS09G0287300 PROTEIN"/>
    <property type="match status" value="1"/>
</dbReference>
<dbReference type="CDD" id="cd07067">
    <property type="entry name" value="HP_PGM_like"/>
    <property type="match status" value="1"/>
</dbReference>
<evidence type="ECO:0000313" key="2">
    <source>
        <dbReference type="EMBL" id="GAQ79134.1"/>
    </source>
</evidence>